<name>L0WGL7_9GAMM</name>
<dbReference type="OrthoDB" id="9786833at2"/>
<organism evidence="5 6">
    <name type="scientific">Alcanivorax hongdengensis A-11-3</name>
    <dbReference type="NCBI Taxonomy" id="1177179"/>
    <lineage>
        <taxon>Bacteria</taxon>
        <taxon>Pseudomonadati</taxon>
        <taxon>Pseudomonadota</taxon>
        <taxon>Gammaproteobacteria</taxon>
        <taxon>Oceanospirillales</taxon>
        <taxon>Alcanivoracaceae</taxon>
        <taxon>Alcanivorax</taxon>
    </lineage>
</organism>
<evidence type="ECO:0000313" key="5">
    <source>
        <dbReference type="EMBL" id="EKF74950.1"/>
    </source>
</evidence>
<dbReference type="eggNOG" id="COG0683">
    <property type="taxonomic scope" value="Bacteria"/>
</dbReference>
<gene>
    <name evidence="5" type="ORF">A11A3_05836</name>
</gene>
<evidence type="ECO:0000313" key="6">
    <source>
        <dbReference type="Proteomes" id="UP000010164"/>
    </source>
</evidence>
<feature type="signal peptide" evidence="3">
    <location>
        <begin position="1"/>
        <end position="29"/>
    </location>
</feature>
<comment type="similarity">
    <text evidence="1">Belongs to the leucine-binding protein family.</text>
</comment>
<dbReference type="InterPro" id="IPR028081">
    <property type="entry name" value="Leu-bd"/>
</dbReference>
<dbReference type="Proteomes" id="UP000010164">
    <property type="component" value="Unassembled WGS sequence"/>
</dbReference>
<dbReference type="InterPro" id="IPR051010">
    <property type="entry name" value="BCAA_transport"/>
</dbReference>
<evidence type="ECO:0000256" key="3">
    <source>
        <dbReference type="SAM" id="SignalP"/>
    </source>
</evidence>
<comment type="caution">
    <text evidence="5">The sequence shown here is derived from an EMBL/GenBank/DDBJ whole genome shotgun (WGS) entry which is preliminary data.</text>
</comment>
<dbReference type="Pfam" id="PF13458">
    <property type="entry name" value="Peripla_BP_6"/>
    <property type="match status" value="1"/>
</dbReference>
<dbReference type="AlphaFoldDB" id="L0WGL7"/>
<dbReference type="RefSeq" id="WP_008928351.1">
    <property type="nucleotide sequence ID" value="NZ_AMRJ01000006.1"/>
</dbReference>
<dbReference type="EMBL" id="AMRJ01000006">
    <property type="protein sequence ID" value="EKF74950.1"/>
    <property type="molecule type" value="Genomic_DNA"/>
</dbReference>
<evidence type="ECO:0000256" key="2">
    <source>
        <dbReference type="ARBA" id="ARBA00022729"/>
    </source>
</evidence>
<evidence type="ECO:0000259" key="4">
    <source>
        <dbReference type="Pfam" id="PF13458"/>
    </source>
</evidence>
<feature type="domain" description="Leucine-binding protein" evidence="4">
    <location>
        <begin position="32"/>
        <end position="369"/>
    </location>
</feature>
<dbReference type="Gene3D" id="3.40.50.2300">
    <property type="match status" value="2"/>
</dbReference>
<evidence type="ECO:0000256" key="1">
    <source>
        <dbReference type="ARBA" id="ARBA00010062"/>
    </source>
</evidence>
<sequence>MTSNTTIKGLFRRLACAGAIALAAGQALANETLNIGFTGPLSGGAALYGENTLHGLQMAADEINDNGGFAVGNETYDIKIVSLDDKYSPSLAAVNGKRLVQQYRTPVIFTPHSGGTFALQAFNERDNFLLMSYTSVPTVTEKGNKLTVRIPPTFTGYLKPFTKIAMDRFGKKLGIANATHDYAKYWTKTFVPVWEAAGGTVVADNPMDYNKSADFYTGVSKVLAAKPDVLFIGGASEPTGLVARQARELGFKGGFVIMDQAKIGEMAKVAGGLKALEGSVGVVPLVDYHTPGSDAFVAKYEKANDGAAPTSEVAFNYFGLYATVAAMQAAGSVDDAGKIRAAMAKGLTTLSAEHNPYGVETIDDKGGMVVDPNIAVVENGKIKIESLSEVMAD</sequence>
<dbReference type="PANTHER" id="PTHR30483:SF6">
    <property type="entry name" value="PERIPLASMIC BINDING PROTEIN OF ABC TRANSPORTER FOR NATURAL AMINO ACIDS"/>
    <property type="match status" value="1"/>
</dbReference>
<accession>L0WGL7</accession>
<dbReference type="CDD" id="cd06336">
    <property type="entry name" value="PBP1_ABC_ligand_binding-like"/>
    <property type="match status" value="1"/>
</dbReference>
<proteinExistence type="inferred from homology"/>
<dbReference type="PANTHER" id="PTHR30483">
    <property type="entry name" value="LEUCINE-SPECIFIC-BINDING PROTEIN"/>
    <property type="match status" value="1"/>
</dbReference>
<dbReference type="SUPFAM" id="SSF53822">
    <property type="entry name" value="Periplasmic binding protein-like I"/>
    <property type="match status" value="1"/>
</dbReference>
<dbReference type="PATRIC" id="fig|1177179.3.peg.1170"/>
<keyword evidence="2 3" id="KW-0732">Signal</keyword>
<dbReference type="InterPro" id="IPR028082">
    <property type="entry name" value="Peripla_BP_I"/>
</dbReference>
<protein>
    <submittedName>
        <fullName evidence="5">Branched chain amino acid ABC transporter periplasmic protein</fullName>
    </submittedName>
</protein>
<feature type="chain" id="PRO_5003948676" evidence="3">
    <location>
        <begin position="30"/>
        <end position="393"/>
    </location>
</feature>
<reference evidence="5 6" key="1">
    <citation type="journal article" date="2012" name="J. Bacteriol.">
        <title>Genome Sequence of the Alkane-Degrading Bacterium Alcanivorax hongdengensis Type Strain A-11-3.</title>
        <authorList>
            <person name="Lai Q."/>
            <person name="Shao Z."/>
        </authorList>
    </citation>
    <scope>NUCLEOTIDE SEQUENCE [LARGE SCALE GENOMIC DNA]</scope>
    <source>
        <strain evidence="5 6">A-11-3</strain>
    </source>
</reference>
<keyword evidence="6" id="KW-1185">Reference proteome</keyword>
<dbReference type="STRING" id="1177179.A11A3_05836"/>